<dbReference type="Proteomes" id="UP000215509">
    <property type="component" value="Unassembled WGS sequence"/>
</dbReference>
<keyword evidence="2" id="KW-1185">Reference proteome</keyword>
<evidence type="ECO:0000313" key="1">
    <source>
        <dbReference type="EMBL" id="OXM82558.1"/>
    </source>
</evidence>
<proteinExistence type="predicted"/>
<gene>
    <name evidence="1" type="ORF">CF651_30195</name>
</gene>
<protein>
    <submittedName>
        <fullName evidence="1">Uncharacterized protein</fullName>
    </submittedName>
</protein>
<accession>A0A229UGP1</accession>
<dbReference type="EMBL" id="NMQW01000062">
    <property type="protein sequence ID" value="OXM82558.1"/>
    <property type="molecule type" value="Genomic_DNA"/>
</dbReference>
<organism evidence="1 2">
    <name type="scientific">Paenibacillus rigui</name>
    <dbReference type="NCBI Taxonomy" id="554312"/>
    <lineage>
        <taxon>Bacteria</taxon>
        <taxon>Bacillati</taxon>
        <taxon>Bacillota</taxon>
        <taxon>Bacilli</taxon>
        <taxon>Bacillales</taxon>
        <taxon>Paenibacillaceae</taxon>
        <taxon>Paenibacillus</taxon>
    </lineage>
</organism>
<dbReference type="AlphaFoldDB" id="A0A229UGP1"/>
<sequence>MSERVGNGTDFRDELFFRPDLQLYKRSLSFLESMNKHRSERVGVYYEGNGEDLSIRSHVHKYYVSSIL</sequence>
<evidence type="ECO:0000313" key="2">
    <source>
        <dbReference type="Proteomes" id="UP000215509"/>
    </source>
</evidence>
<comment type="caution">
    <text evidence="1">The sequence shown here is derived from an EMBL/GenBank/DDBJ whole genome shotgun (WGS) entry which is preliminary data.</text>
</comment>
<reference evidence="1 2" key="1">
    <citation type="submission" date="2017-07" db="EMBL/GenBank/DDBJ databases">
        <title>Genome sequencing and assembly of Paenibacillus rigui.</title>
        <authorList>
            <person name="Mayilraj S."/>
        </authorList>
    </citation>
    <scope>NUCLEOTIDE SEQUENCE [LARGE SCALE GENOMIC DNA]</scope>
    <source>
        <strain evidence="1 2">JCM 16352</strain>
    </source>
</reference>
<name>A0A229UGP1_9BACL</name>